<dbReference type="EMBL" id="CP133164">
    <property type="protein sequence ID" value="WMN20004.1"/>
    <property type="molecule type" value="Genomic_DNA"/>
</dbReference>
<feature type="modified residue" description="4-aspartylphosphate" evidence="3">
    <location>
        <position position="53"/>
    </location>
</feature>
<proteinExistence type="predicted"/>
<dbReference type="SUPFAM" id="SSF52172">
    <property type="entry name" value="CheY-like"/>
    <property type="match status" value="1"/>
</dbReference>
<dbReference type="InterPro" id="IPR016032">
    <property type="entry name" value="Sig_transdc_resp-reg_C-effctor"/>
</dbReference>
<dbReference type="Gene3D" id="3.40.50.2300">
    <property type="match status" value="1"/>
</dbReference>
<dbReference type="SUPFAM" id="SSF46894">
    <property type="entry name" value="C-terminal effector domain of the bipartite response regulators"/>
    <property type="match status" value="1"/>
</dbReference>
<sequence>MNILLVDDHAVVRQGYASLLRAALPAMQVREAANGEEALARVLEEVPNLVIMDFGLPGISGLETTRRLRQRLPQLRVLFFSMHDELPLVRQALEAGASGYLTKSSAPQVLIEAVQRVLAGHAYIEQALATQLACTPQAGASDPRLQSMTQRELEIFVMLARGTPAREIAEQLCISTKTVSNHLTLLKSKLQVSSHAQLVHLGIDMGVVRVAG</sequence>
<dbReference type="CDD" id="cd06170">
    <property type="entry name" value="LuxR_C_like"/>
    <property type="match status" value="1"/>
</dbReference>
<dbReference type="Pfam" id="PF00196">
    <property type="entry name" value="GerE"/>
    <property type="match status" value="1"/>
</dbReference>
<protein>
    <submittedName>
        <fullName evidence="6">Response regulator transcription factor</fullName>
    </submittedName>
</protein>
<gene>
    <name evidence="6" type="ORF">QL104_11640</name>
</gene>
<evidence type="ECO:0000256" key="3">
    <source>
        <dbReference type="PROSITE-ProRule" id="PRU00169"/>
    </source>
</evidence>
<evidence type="ECO:0000256" key="2">
    <source>
        <dbReference type="ARBA" id="ARBA00023125"/>
    </source>
</evidence>
<dbReference type="SMART" id="SM00448">
    <property type="entry name" value="REC"/>
    <property type="match status" value="1"/>
</dbReference>
<feature type="domain" description="Response regulatory" evidence="5">
    <location>
        <begin position="2"/>
        <end position="118"/>
    </location>
</feature>
<dbReference type="PROSITE" id="PS50043">
    <property type="entry name" value="HTH_LUXR_2"/>
    <property type="match status" value="1"/>
</dbReference>
<dbReference type="PANTHER" id="PTHR43214:SF43">
    <property type="entry name" value="TWO-COMPONENT RESPONSE REGULATOR"/>
    <property type="match status" value="1"/>
</dbReference>
<dbReference type="Proteomes" id="UP001237292">
    <property type="component" value="Chromosome"/>
</dbReference>
<dbReference type="SMART" id="SM00421">
    <property type="entry name" value="HTH_LUXR"/>
    <property type="match status" value="1"/>
</dbReference>
<dbReference type="PROSITE" id="PS50110">
    <property type="entry name" value="RESPONSE_REGULATORY"/>
    <property type="match status" value="1"/>
</dbReference>
<dbReference type="InterPro" id="IPR011006">
    <property type="entry name" value="CheY-like_superfamily"/>
</dbReference>
<dbReference type="InterPro" id="IPR001789">
    <property type="entry name" value="Sig_transdc_resp-reg_receiver"/>
</dbReference>
<organism evidence="6 7">
    <name type="scientific">Pseudomonas piscis</name>
    <dbReference type="NCBI Taxonomy" id="2614538"/>
    <lineage>
        <taxon>Bacteria</taxon>
        <taxon>Pseudomonadati</taxon>
        <taxon>Pseudomonadota</taxon>
        <taxon>Gammaproteobacteria</taxon>
        <taxon>Pseudomonadales</taxon>
        <taxon>Pseudomonadaceae</taxon>
        <taxon>Pseudomonas</taxon>
    </lineage>
</organism>
<keyword evidence="1 3" id="KW-0597">Phosphoprotein</keyword>
<evidence type="ECO:0000313" key="7">
    <source>
        <dbReference type="Proteomes" id="UP001237292"/>
    </source>
</evidence>
<evidence type="ECO:0000259" key="5">
    <source>
        <dbReference type="PROSITE" id="PS50110"/>
    </source>
</evidence>
<dbReference type="Pfam" id="PF00072">
    <property type="entry name" value="Response_reg"/>
    <property type="match status" value="1"/>
</dbReference>
<feature type="domain" description="HTH luxR-type" evidence="4">
    <location>
        <begin position="141"/>
        <end position="206"/>
    </location>
</feature>
<evidence type="ECO:0000256" key="1">
    <source>
        <dbReference type="ARBA" id="ARBA00022553"/>
    </source>
</evidence>
<dbReference type="InterPro" id="IPR000792">
    <property type="entry name" value="Tscrpt_reg_LuxR_C"/>
</dbReference>
<dbReference type="InterPro" id="IPR058245">
    <property type="entry name" value="NreC/VraR/RcsB-like_REC"/>
</dbReference>
<dbReference type="PANTHER" id="PTHR43214">
    <property type="entry name" value="TWO-COMPONENT RESPONSE REGULATOR"/>
    <property type="match status" value="1"/>
</dbReference>
<dbReference type="CDD" id="cd17535">
    <property type="entry name" value="REC_NarL-like"/>
    <property type="match status" value="1"/>
</dbReference>
<reference evidence="6 7" key="1">
    <citation type="journal article" date="2023" name="Access Microbiol">
        <title>The genome of a steinernematid-associated Pseudomonas piscis bacterium encodes the biosynthesis of insect toxins.</title>
        <authorList>
            <person name="Awori R.M."/>
            <person name="Hendre P."/>
            <person name="Amugune N.O."/>
        </authorList>
    </citation>
    <scope>NUCLEOTIDE SEQUENCE [LARGE SCALE GENOMIC DNA]</scope>
    <source>
        <strain evidence="6 7">75</strain>
    </source>
</reference>
<evidence type="ECO:0000313" key="6">
    <source>
        <dbReference type="EMBL" id="WMN20004.1"/>
    </source>
</evidence>
<dbReference type="InterPro" id="IPR039420">
    <property type="entry name" value="WalR-like"/>
</dbReference>
<keyword evidence="2" id="KW-0238">DNA-binding</keyword>
<dbReference type="PRINTS" id="PR00038">
    <property type="entry name" value="HTHLUXR"/>
</dbReference>
<evidence type="ECO:0000259" key="4">
    <source>
        <dbReference type="PROSITE" id="PS50043"/>
    </source>
</evidence>
<dbReference type="RefSeq" id="WP_103326945.1">
    <property type="nucleotide sequence ID" value="NZ_CP133164.1"/>
</dbReference>
<accession>A0ABY9NN56</accession>
<name>A0ABY9NN56_9PSED</name>
<keyword evidence="7" id="KW-1185">Reference proteome</keyword>